<evidence type="ECO:0000313" key="3">
    <source>
        <dbReference type="Proteomes" id="UP000607653"/>
    </source>
</evidence>
<dbReference type="EMBL" id="DUZY01000004">
    <property type="protein sequence ID" value="DAD37131.1"/>
    <property type="molecule type" value="Genomic_DNA"/>
</dbReference>
<sequence length="55" mass="6642">MRYPALKKEEAFILGVFTIHSLIWFGLKSISYQTRNYSLARFLTWIVPFYWVKPN</sequence>
<dbReference type="AlphaFoldDB" id="A0A822Z0B8"/>
<keyword evidence="1" id="KW-0472">Membrane</keyword>
<comment type="caution">
    <text evidence="2">The sequence shown here is derived from an EMBL/GenBank/DDBJ whole genome shotgun (WGS) entry which is preliminary data.</text>
</comment>
<evidence type="ECO:0000313" key="2">
    <source>
        <dbReference type="EMBL" id="DAD37131.1"/>
    </source>
</evidence>
<gene>
    <name evidence="2" type="ORF">HUJ06_007772</name>
</gene>
<feature type="transmembrane region" description="Helical" evidence="1">
    <location>
        <begin position="12"/>
        <end position="30"/>
    </location>
</feature>
<dbReference type="Proteomes" id="UP000607653">
    <property type="component" value="Unassembled WGS sequence"/>
</dbReference>
<keyword evidence="1" id="KW-0812">Transmembrane</keyword>
<evidence type="ECO:0000256" key="1">
    <source>
        <dbReference type="SAM" id="Phobius"/>
    </source>
</evidence>
<proteinExistence type="predicted"/>
<keyword evidence="1" id="KW-1133">Transmembrane helix</keyword>
<reference evidence="2 3" key="1">
    <citation type="journal article" date="2020" name="Mol. Biol. Evol.">
        <title>Distinct Expression and Methylation Patterns for Genes with Different Fates following a Single Whole-Genome Duplication in Flowering Plants.</title>
        <authorList>
            <person name="Shi T."/>
            <person name="Rahmani R.S."/>
            <person name="Gugger P.F."/>
            <person name="Wang M."/>
            <person name="Li H."/>
            <person name="Zhang Y."/>
            <person name="Li Z."/>
            <person name="Wang Q."/>
            <person name="Van de Peer Y."/>
            <person name="Marchal K."/>
            <person name="Chen J."/>
        </authorList>
    </citation>
    <scope>NUCLEOTIDE SEQUENCE [LARGE SCALE GENOMIC DNA]</scope>
    <source>
        <tissue evidence="2">Leaf</tissue>
    </source>
</reference>
<name>A0A822Z0B8_NELNU</name>
<organism evidence="2 3">
    <name type="scientific">Nelumbo nucifera</name>
    <name type="common">Sacred lotus</name>
    <dbReference type="NCBI Taxonomy" id="4432"/>
    <lineage>
        <taxon>Eukaryota</taxon>
        <taxon>Viridiplantae</taxon>
        <taxon>Streptophyta</taxon>
        <taxon>Embryophyta</taxon>
        <taxon>Tracheophyta</taxon>
        <taxon>Spermatophyta</taxon>
        <taxon>Magnoliopsida</taxon>
        <taxon>Proteales</taxon>
        <taxon>Nelumbonaceae</taxon>
        <taxon>Nelumbo</taxon>
    </lineage>
</organism>
<keyword evidence="3" id="KW-1185">Reference proteome</keyword>
<protein>
    <submittedName>
        <fullName evidence="2">Uncharacterized protein</fullName>
    </submittedName>
</protein>
<accession>A0A822Z0B8</accession>